<dbReference type="RefSeq" id="XP_011077919.1">
    <property type="nucleotide sequence ID" value="XM_011079617.2"/>
</dbReference>
<dbReference type="GO" id="GO:0016567">
    <property type="term" value="P:protein ubiquitination"/>
    <property type="evidence" value="ECO:0007669"/>
    <property type="project" value="UniProtKB-UniRule"/>
</dbReference>
<dbReference type="Pfam" id="PF04564">
    <property type="entry name" value="U-box"/>
    <property type="match status" value="1"/>
</dbReference>
<dbReference type="InParanoid" id="A0A6I9T2S4"/>
<evidence type="ECO:0000256" key="3">
    <source>
        <dbReference type="ARBA" id="ARBA00022679"/>
    </source>
</evidence>
<feature type="domain" description="U-box" evidence="6">
    <location>
        <begin position="5"/>
        <end position="81"/>
    </location>
</feature>
<dbReference type="InterPro" id="IPR013083">
    <property type="entry name" value="Znf_RING/FYVE/PHD"/>
</dbReference>
<sequence length="405" mass="44762">MENIEVPEYFICPISLQIMKDPVTAVSGITYDRESIENWLFKSHNTICPVTKQGLSRQADLTPNHTLRRLIQAWCSLNAAQGVELIPSSDPPRIKIPIAKLIRDLYLPNLRIETLRELEALALESERSRVYLVEAGLANALVSFIISRYKTGETNGLEEALRLLYTVLAPLSQSTGPVTETGEIVDSLMWVFGCDNKVVRSHAAFALKVVVHKANPGMLERLKPEFFRRISHYLREAAGNSSKLETNSLLHVLLEGCPSGRNRAAMVESGTVFDLIEVELRGPEKKTTELVLGILYHLCSSADGRAQLLSHAAGVAVVTRRILKVSPTADDRAVLIIGLVSKYSGTSGVLQEMLRVGTVAKLCTVMQANCASHLKEKAREILRAHSDVWKDSPCIEVATLTRCTR</sequence>
<dbReference type="UniPathway" id="UPA00143"/>
<dbReference type="AlphaFoldDB" id="A0A6I9T2S4"/>
<dbReference type="InterPro" id="IPR016024">
    <property type="entry name" value="ARM-type_fold"/>
</dbReference>
<dbReference type="InterPro" id="IPR058678">
    <property type="entry name" value="ARM_PUB"/>
</dbReference>
<dbReference type="Gene3D" id="3.30.40.10">
    <property type="entry name" value="Zinc/RING finger domain, C3HC4 (zinc finger)"/>
    <property type="match status" value="1"/>
</dbReference>
<comment type="pathway">
    <text evidence="2 5">Protein modification; protein ubiquitination.</text>
</comment>
<dbReference type="Pfam" id="PF25598">
    <property type="entry name" value="ARM_PUB"/>
    <property type="match status" value="1"/>
</dbReference>
<dbReference type="FunCoup" id="A0A6I9T2S4">
    <property type="interactions" value="27"/>
</dbReference>
<keyword evidence="3 5" id="KW-0808">Transferase</keyword>
<comment type="catalytic activity">
    <reaction evidence="1 5">
        <text>S-ubiquitinyl-[E2 ubiquitin-conjugating enzyme]-L-cysteine + [acceptor protein]-L-lysine = [E2 ubiquitin-conjugating enzyme]-L-cysteine + N(6)-ubiquitinyl-[acceptor protein]-L-lysine.</text>
        <dbReference type="EC" id="2.3.2.27"/>
    </reaction>
</comment>
<dbReference type="InterPro" id="IPR045185">
    <property type="entry name" value="PUB22/23/24-like"/>
</dbReference>
<dbReference type="SMART" id="SM00504">
    <property type="entry name" value="Ubox"/>
    <property type="match status" value="1"/>
</dbReference>
<accession>A0A6I9T2S4</accession>
<evidence type="ECO:0000256" key="1">
    <source>
        <dbReference type="ARBA" id="ARBA00000900"/>
    </source>
</evidence>
<dbReference type="InterPro" id="IPR045210">
    <property type="entry name" value="RING-Ubox_PUB"/>
</dbReference>
<evidence type="ECO:0000256" key="2">
    <source>
        <dbReference type="ARBA" id="ARBA00004906"/>
    </source>
</evidence>
<organism evidence="7 8">
    <name type="scientific">Sesamum indicum</name>
    <name type="common">Oriental sesame</name>
    <name type="synonym">Sesamum orientale</name>
    <dbReference type="NCBI Taxonomy" id="4182"/>
    <lineage>
        <taxon>Eukaryota</taxon>
        <taxon>Viridiplantae</taxon>
        <taxon>Streptophyta</taxon>
        <taxon>Embryophyta</taxon>
        <taxon>Tracheophyta</taxon>
        <taxon>Spermatophyta</taxon>
        <taxon>Magnoliopsida</taxon>
        <taxon>eudicotyledons</taxon>
        <taxon>Gunneridae</taxon>
        <taxon>Pentapetalae</taxon>
        <taxon>asterids</taxon>
        <taxon>lamiids</taxon>
        <taxon>Lamiales</taxon>
        <taxon>Pedaliaceae</taxon>
        <taxon>Sesamum</taxon>
    </lineage>
</organism>
<evidence type="ECO:0000256" key="4">
    <source>
        <dbReference type="ARBA" id="ARBA00022786"/>
    </source>
</evidence>
<proteinExistence type="predicted"/>
<dbReference type="SUPFAM" id="SSF48371">
    <property type="entry name" value="ARM repeat"/>
    <property type="match status" value="1"/>
</dbReference>
<dbReference type="KEGG" id="sind:105161803"/>
<dbReference type="GO" id="GO:0061630">
    <property type="term" value="F:ubiquitin protein ligase activity"/>
    <property type="evidence" value="ECO:0007669"/>
    <property type="project" value="UniProtKB-UniRule"/>
</dbReference>
<dbReference type="FunFam" id="3.30.40.10:FF:000442">
    <property type="entry name" value="RING-type E3 ubiquitin transferase"/>
    <property type="match status" value="1"/>
</dbReference>
<dbReference type="PANTHER" id="PTHR22849">
    <property type="entry name" value="WDSAM1 PROTEIN"/>
    <property type="match status" value="1"/>
</dbReference>
<dbReference type="PROSITE" id="PS51698">
    <property type="entry name" value="U_BOX"/>
    <property type="match status" value="1"/>
</dbReference>
<dbReference type="SUPFAM" id="SSF57850">
    <property type="entry name" value="RING/U-box"/>
    <property type="match status" value="1"/>
</dbReference>
<dbReference type="OrthoDB" id="10064100at2759"/>
<evidence type="ECO:0000313" key="7">
    <source>
        <dbReference type="Proteomes" id="UP000504604"/>
    </source>
</evidence>
<evidence type="ECO:0000313" key="8">
    <source>
        <dbReference type="RefSeq" id="XP_011077919.1"/>
    </source>
</evidence>
<dbReference type="GeneID" id="105161803"/>
<dbReference type="CDD" id="cd16664">
    <property type="entry name" value="RING-Ubox_PUB"/>
    <property type="match status" value="1"/>
</dbReference>
<gene>
    <name evidence="8" type="primary">LOC105161803</name>
</gene>
<evidence type="ECO:0000259" key="6">
    <source>
        <dbReference type="PROSITE" id="PS51698"/>
    </source>
</evidence>
<evidence type="ECO:0000256" key="5">
    <source>
        <dbReference type="RuleBase" id="RU369093"/>
    </source>
</evidence>
<dbReference type="InterPro" id="IPR011989">
    <property type="entry name" value="ARM-like"/>
</dbReference>
<dbReference type="EC" id="2.3.2.27" evidence="5"/>
<comment type="function">
    <text evidence="5">Functions as an E3 ubiquitin ligase.</text>
</comment>
<dbReference type="PANTHER" id="PTHR22849:SF24">
    <property type="entry name" value="E3 UBIQUITIN-PROTEIN LIGASE PUB24"/>
    <property type="match status" value="1"/>
</dbReference>
<protein>
    <recommendedName>
        <fullName evidence="5 6">U-box domain-containing protein</fullName>
        <ecNumber evidence="5">2.3.2.27</ecNumber>
    </recommendedName>
    <alternativeName>
        <fullName evidence="5">RING-type E3 ubiquitin transferase PUB</fullName>
    </alternativeName>
</protein>
<dbReference type="Proteomes" id="UP000504604">
    <property type="component" value="Linkage group LG5"/>
</dbReference>
<keyword evidence="7" id="KW-1185">Reference proteome</keyword>
<dbReference type="InterPro" id="IPR003613">
    <property type="entry name" value="Ubox_domain"/>
</dbReference>
<keyword evidence="4 5" id="KW-0833">Ubl conjugation pathway</keyword>
<reference evidence="8" key="1">
    <citation type="submission" date="2025-08" db="UniProtKB">
        <authorList>
            <consortium name="RefSeq"/>
        </authorList>
    </citation>
    <scope>IDENTIFICATION</scope>
</reference>
<dbReference type="Gene3D" id="1.25.10.10">
    <property type="entry name" value="Leucine-rich Repeat Variant"/>
    <property type="match status" value="1"/>
</dbReference>
<dbReference type="Gramene" id="SIN_1007789.t">
    <property type="protein sequence ID" value="SIN_1007789.t.cds1"/>
    <property type="gene ID" value="SIN_1007789"/>
</dbReference>
<name>A0A6I9T2S4_SESIN</name>